<sequence length="74" mass="7810">MVTVPARADLHVMRRRDFPVPVGADDARRAAWVAAGSYPAAVAALAMAYGGHVFAAHRPMLAELLGSGLPEVTR</sequence>
<evidence type="ECO:0000313" key="2">
    <source>
        <dbReference type="Proteomes" id="UP000651728"/>
    </source>
</evidence>
<gene>
    <name evidence="1" type="ORF">Mam01_66950</name>
</gene>
<dbReference type="Proteomes" id="UP000651728">
    <property type="component" value="Unassembled WGS sequence"/>
</dbReference>
<reference evidence="1 2" key="1">
    <citation type="submission" date="2021-01" db="EMBL/GenBank/DDBJ databases">
        <title>Whole genome shotgun sequence of Microbispora amethystogenes NBRC 101907.</title>
        <authorList>
            <person name="Komaki H."/>
            <person name="Tamura T."/>
        </authorList>
    </citation>
    <scope>NUCLEOTIDE SEQUENCE [LARGE SCALE GENOMIC DNA]</scope>
    <source>
        <strain evidence="1 2">NBRC 101907</strain>
    </source>
</reference>
<accession>A0ABQ4FNY8</accession>
<protein>
    <submittedName>
        <fullName evidence="1">Uncharacterized protein</fullName>
    </submittedName>
</protein>
<comment type="caution">
    <text evidence="1">The sequence shown here is derived from an EMBL/GenBank/DDBJ whole genome shotgun (WGS) entry which is preliminary data.</text>
</comment>
<dbReference type="EMBL" id="BOOB01000063">
    <property type="protein sequence ID" value="GIH36531.1"/>
    <property type="molecule type" value="Genomic_DNA"/>
</dbReference>
<organism evidence="1 2">
    <name type="scientific">Microbispora amethystogenes</name>
    <dbReference type="NCBI Taxonomy" id="1427754"/>
    <lineage>
        <taxon>Bacteria</taxon>
        <taxon>Bacillati</taxon>
        <taxon>Actinomycetota</taxon>
        <taxon>Actinomycetes</taxon>
        <taxon>Streptosporangiales</taxon>
        <taxon>Streptosporangiaceae</taxon>
        <taxon>Microbispora</taxon>
    </lineage>
</organism>
<proteinExistence type="predicted"/>
<evidence type="ECO:0000313" key="1">
    <source>
        <dbReference type="EMBL" id="GIH36531.1"/>
    </source>
</evidence>
<keyword evidence="2" id="KW-1185">Reference proteome</keyword>
<name>A0ABQ4FNY8_9ACTN</name>